<feature type="region of interest" description="Disordered" evidence="1">
    <location>
        <begin position="474"/>
        <end position="514"/>
    </location>
</feature>
<evidence type="ECO:0008006" key="4">
    <source>
        <dbReference type="Google" id="ProtNLM"/>
    </source>
</evidence>
<sequence>MAIKEEKTTQEIKNYALKQQALQEKFAQVKQAVQLIDLTKTETRTFTVFSKDKLRQYMQNPKTNESNLRNLSRFLYRVSHNYRRLISYQAEMVDLTALNVIPQIDFTEDAHDDEKIKTSYFNTLVQLDKMNMQSEILKCLLIAWREDTFYGYTYEDDSGFFIYPLDGDYCKVSSVNYDGTLNCAFDFSYFRSHTADLEYWDSEFNSKYNSFQSDNTLRWQELDPERTFVIKVNIDDPTLNMPPLSGLFEPLIDLIDLQSIQSVKDDLSIYKLLVARLETLTNSDEPDDFSVDIDTAIEYYNRLVESLPDCVSAAISPLKIEPIEFQGDQTQDVNRIATATSNLFKNSGGAQILDNDKVSGTTAFTAAILCDTMMAIKTVLPQIEERVNRYLTFAIGDDHARVKYFEVSPYTKASKKEELMKSGERGVPVKLAVAALDGISPLEALSMDYLENTVLKLHETWIPFSTSFTLSGSASQQVIDGKTDDTKGGRPQSDNLTDEGEKSRESEKSSEQEG</sequence>
<dbReference type="EMBL" id="CYZA01000006">
    <property type="protein sequence ID" value="CUN84660.1"/>
    <property type="molecule type" value="Genomic_DNA"/>
</dbReference>
<name>A0A174AA62_9FIRM</name>
<dbReference type="RefSeq" id="WP_055053240.1">
    <property type="nucleotide sequence ID" value="NZ_CYZA01000006.1"/>
</dbReference>
<dbReference type="AlphaFoldDB" id="A0A174AA62"/>
<organism evidence="2 3">
    <name type="scientific">Blautia obeum</name>
    <dbReference type="NCBI Taxonomy" id="40520"/>
    <lineage>
        <taxon>Bacteria</taxon>
        <taxon>Bacillati</taxon>
        <taxon>Bacillota</taxon>
        <taxon>Clostridia</taxon>
        <taxon>Lachnospirales</taxon>
        <taxon>Lachnospiraceae</taxon>
        <taxon>Blautia</taxon>
    </lineage>
</organism>
<reference evidence="2 3" key="1">
    <citation type="submission" date="2015-09" db="EMBL/GenBank/DDBJ databases">
        <authorList>
            <consortium name="Pathogen Informatics"/>
        </authorList>
    </citation>
    <scope>NUCLEOTIDE SEQUENCE [LARGE SCALE GENOMIC DNA]</scope>
    <source>
        <strain evidence="2 3">2789STDY5608838</strain>
    </source>
</reference>
<accession>A0A174AA62</accession>
<evidence type="ECO:0000313" key="2">
    <source>
        <dbReference type="EMBL" id="CUN84660.1"/>
    </source>
</evidence>
<feature type="compositionally biased region" description="Basic and acidic residues" evidence="1">
    <location>
        <begin position="499"/>
        <end position="514"/>
    </location>
</feature>
<protein>
    <recommendedName>
        <fullName evidence="4">Phage portal protein</fullName>
    </recommendedName>
</protein>
<proteinExistence type="predicted"/>
<dbReference type="Proteomes" id="UP000095447">
    <property type="component" value="Unassembled WGS sequence"/>
</dbReference>
<evidence type="ECO:0000256" key="1">
    <source>
        <dbReference type="SAM" id="MobiDB-lite"/>
    </source>
</evidence>
<evidence type="ECO:0000313" key="3">
    <source>
        <dbReference type="Proteomes" id="UP000095447"/>
    </source>
</evidence>
<gene>
    <name evidence="2" type="ORF">ERS852395_01500</name>
</gene>